<comment type="caution">
    <text evidence="2">The sequence shown here is derived from an EMBL/GenBank/DDBJ whole genome shotgun (WGS) entry which is preliminary data.</text>
</comment>
<reference evidence="2 3" key="1">
    <citation type="journal article" date="2011" name="Genome Res.">
        <title>Phylogeny-wide analysis of social amoeba genomes highlights ancient origins for complex intercellular communication.</title>
        <authorList>
            <person name="Heidel A.J."/>
            <person name="Lawal H.M."/>
            <person name="Felder M."/>
            <person name="Schilde C."/>
            <person name="Helps N.R."/>
            <person name="Tunggal B."/>
            <person name="Rivero F."/>
            <person name="John U."/>
            <person name="Schleicher M."/>
            <person name="Eichinger L."/>
            <person name="Platzer M."/>
            <person name="Noegel A.A."/>
            <person name="Schaap P."/>
            <person name="Gloeckner G."/>
        </authorList>
    </citation>
    <scope>NUCLEOTIDE SEQUENCE [LARGE SCALE GENOMIC DNA]</scope>
    <source>
        <strain evidence="3">ATCC 26659 / Pp 5 / PN500</strain>
    </source>
</reference>
<dbReference type="GeneID" id="31367692"/>
<evidence type="ECO:0000313" key="3">
    <source>
        <dbReference type="Proteomes" id="UP000001396"/>
    </source>
</evidence>
<feature type="compositionally biased region" description="Low complexity" evidence="1">
    <location>
        <begin position="73"/>
        <end position="94"/>
    </location>
</feature>
<protein>
    <submittedName>
        <fullName evidence="2">Uncharacterized protein</fullName>
    </submittedName>
</protein>
<sequence>MSSSPISGPPSIINTPSMTITSTSTLSQQPSAPQLQDLQYQSQINSPYSHLAPKPTGGPLPPPSSKDYPSMFYPQQSQLPPQQTTQPLQYMPQPNGAGYYHYPPRPSTYMFGQPIYQNSPYQYPMQQPLPPQPSSYFYNYPLASSQQQPQPMMSSTIGSPITITTTANPNGKVPLQTKNSIPPEFQHILLHTNLTDSEISSHSFAQVKRQVGTINKGLKIK</sequence>
<feature type="compositionally biased region" description="Low complexity" evidence="1">
    <location>
        <begin position="1"/>
        <end position="17"/>
    </location>
</feature>
<dbReference type="EMBL" id="ADBJ01000042">
    <property type="protein sequence ID" value="EFA77618.1"/>
    <property type="molecule type" value="Genomic_DNA"/>
</dbReference>
<dbReference type="AlphaFoldDB" id="D3BM17"/>
<keyword evidence="3" id="KW-1185">Reference proteome</keyword>
<dbReference type="Proteomes" id="UP000001396">
    <property type="component" value="Unassembled WGS sequence"/>
</dbReference>
<gene>
    <name evidence="2" type="ORF">PPL_12225</name>
</gene>
<dbReference type="RefSeq" id="XP_020429746.1">
    <property type="nucleotide sequence ID" value="XM_020582965.1"/>
</dbReference>
<dbReference type="InParanoid" id="D3BM17"/>
<name>D3BM17_HETP5</name>
<evidence type="ECO:0000256" key="1">
    <source>
        <dbReference type="SAM" id="MobiDB-lite"/>
    </source>
</evidence>
<accession>D3BM17</accession>
<feature type="region of interest" description="Disordered" evidence="1">
    <location>
        <begin position="1"/>
        <end position="103"/>
    </location>
</feature>
<evidence type="ECO:0000313" key="2">
    <source>
        <dbReference type="EMBL" id="EFA77618.1"/>
    </source>
</evidence>
<organism evidence="2 3">
    <name type="scientific">Heterostelium pallidum (strain ATCC 26659 / Pp 5 / PN500)</name>
    <name type="common">Cellular slime mold</name>
    <name type="synonym">Polysphondylium pallidum</name>
    <dbReference type="NCBI Taxonomy" id="670386"/>
    <lineage>
        <taxon>Eukaryota</taxon>
        <taxon>Amoebozoa</taxon>
        <taxon>Evosea</taxon>
        <taxon>Eumycetozoa</taxon>
        <taxon>Dictyostelia</taxon>
        <taxon>Acytosteliales</taxon>
        <taxon>Acytosteliaceae</taxon>
        <taxon>Heterostelium</taxon>
    </lineage>
</organism>
<proteinExistence type="predicted"/>
<feature type="compositionally biased region" description="Polar residues" evidence="1">
    <location>
        <begin position="18"/>
        <end position="48"/>
    </location>
</feature>